<evidence type="ECO:0008006" key="3">
    <source>
        <dbReference type="Google" id="ProtNLM"/>
    </source>
</evidence>
<protein>
    <recommendedName>
        <fullName evidence="3">Propionyl-coenzyme A carboxylase alpha polypeptide</fullName>
    </recommendedName>
</protein>
<dbReference type="Proteomes" id="UP000245698">
    <property type="component" value="Unassembled WGS sequence"/>
</dbReference>
<keyword evidence="2" id="KW-1185">Reference proteome</keyword>
<reference evidence="2" key="1">
    <citation type="submission" date="2016-12" db="EMBL/GenBank/DDBJ databases">
        <authorList>
            <person name="Brunel B."/>
        </authorList>
    </citation>
    <scope>NUCLEOTIDE SEQUENCE [LARGE SCALE GENOMIC DNA]</scope>
</reference>
<sequence>MSHWLSRISNVAERAVRLKLPISPLAGEMAGRPEGGVKERNLSIPAAMNRHPIICGN</sequence>
<evidence type="ECO:0000313" key="1">
    <source>
        <dbReference type="EMBL" id="SJM34751.1"/>
    </source>
</evidence>
<organism evidence="1 2">
    <name type="scientific">Mesorhizobium delmotii</name>
    <dbReference type="NCBI Taxonomy" id="1631247"/>
    <lineage>
        <taxon>Bacteria</taxon>
        <taxon>Pseudomonadati</taxon>
        <taxon>Pseudomonadota</taxon>
        <taxon>Alphaproteobacteria</taxon>
        <taxon>Hyphomicrobiales</taxon>
        <taxon>Phyllobacteriaceae</taxon>
        <taxon>Mesorhizobium</taxon>
    </lineage>
</organism>
<dbReference type="AlphaFoldDB" id="A0A2P9AUG3"/>
<evidence type="ECO:0000313" key="2">
    <source>
        <dbReference type="Proteomes" id="UP000245698"/>
    </source>
</evidence>
<dbReference type="EMBL" id="FUIG01000059">
    <property type="protein sequence ID" value="SJM34751.1"/>
    <property type="molecule type" value="Genomic_DNA"/>
</dbReference>
<name>A0A2P9AUG3_9HYPH</name>
<proteinExistence type="predicted"/>
<gene>
    <name evidence="1" type="ORF">BQ8482_50021</name>
</gene>
<accession>A0A2P9AUG3</accession>